<dbReference type="Pfam" id="PF00178">
    <property type="entry name" value="Ets"/>
    <property type="match status" value="1"/>
</dbReference>
<feature type="region of interest" description="Disordered" evidence="4">
    <location>
        <begin position="142"/>
        <end position="200"/>
    </location>
</feature>
<feature type="domain" description="ETS" evidence="5">
    <location>
        <begin position="344"/>
        <end position="427"/>
    </location>
</feature>
<evidence type="ECO:0000256" key="1">
    <source>
        <dbReference type="ARBA" id="ARBA00005562"/>
    </source>
</evidence>
<accession>A0A6P5AAS3</accession>
<dbReference type="GeneID" id="109482192"/>
<evidence type="ECO:0000256" key="3">
    <source>
        <dbReference type="RuleBase" id="RU004019"/>
    </source>
</evidence>
<dbReference type="InterPro" id="IPR036388">
    <property type="entry name" value="WH-like_DNA-bd_sf"/>
</dbReference>
<dbReference type="RefSeq" id="XP_019640447.1">
    <property type="nucleotide sequence ID" value="XM_019784888.1"/>
</dbReference>
<dbReference type="InterPro" id="IPR000418">
    <property type="entry name" value="Ets_dom"/>
</dbReference>
<dbReference type="PROSITE" id="PS51433">
    <property type="entry name" value="PNT"/>
    <property type="match status" value="1"/>
</dbReference>
<dbReference type="Pfam" id="PF02198">
    <property type="entry name" value="SAM_PNT"/>
    <property type="match status" value="1"/>
</dbReference>
<feature type="compositionally biased region" description="Pro residues" evidence="4">
    <location>
        <begin position="106"/>
        <end position="121"/>
    </location>
</feature>
<feature type="compositionally biased region" description="Basic and acidic residues" evidence="4">
    <location>
        <begin position="1"/>
        <end position="21"/>
    </location>
</feature>
<dbReference type="GO" id="GO:0043565">
    <property type="term" value="F:sequence-specific DNA binding"/>
    <property type="evidence" value="ECO:0007669"/>
    <property type="project" value="InterPro"/>
</dbReference>
<dbReference type="SUPFAM" id="SSF47769">
    <property type="entry name" value="SAM/Pointed domain"/>
    <property type="match status" value="1"/>
</dbReference>
<dbReference type="PROSITE" id="PS50061">
    <property type="entry name" value="ETS_DOMAIN_3"/>
    <property type="match status" value="1"/>
</dbReference>
<organism evidence="7 8">
    <name type="scientific">Branchiostoma belcheri</name>
    <name type="common">Amphioxus</name>
    <dbReference type="NCBI Taxonomy" id="7741"/>
    <lineage>
        <taxon>Eukaryota</taxon>
        <taxon>Metazoa</taxon>
        <taxon>Chordata</taxon>
        <taxon>Cephalochordata</taxon>
        <taxon>Leptocardii</taxon>
        <taxon>Amphioxiformes</taxon>
        <taxon>Branchiostomatidae</taxon>
        <taxon>Branchiostoma</taxon>
    </lineage>
</organism>
<comment type="similarity">
    <text evidence="1 3">Belongs to the ETS family.</text>
</comment>
<comment type="subcellular location">
    <subcellularLocation>
        <location evidence="3">Nucleus</location>
    </subcellularLocation>
</comment>
<dbReference type="InterPro" id="IPR036390">
    <property type="entry name" value="WH_DNA-bd_sf"/>
</dbReference>
<dbReference type="SUPFAM" id="SSF46785">
    <property type="entry name" value="Winged helix' DNA-binding domain"/>
    <property type="match status" value="1"/>
</dbReference>
<dbReference type="PANTHER" id="PTHR11849">
    <property type="entry name" value="ETS"/>
    <property type="match status" value="1"/>
</dbReference>
<dbReference type="GO" id="GO:0000981">
    <property type="term" value="F:DNA-binding transcription factor activity, RNA polymerase II-specific"/>
    <property type="evidence" value="ECO:0007669"/>
    <property type="project" value="TreeGrafter"/>
</dbReference>
<dbReference type="GO" id="GO:0005634">
    <property type="term" value="C:nucleus"/>
    <property type="evidence" value="ECO:0007669"/>
    <property type="project" value="UniProtKB-SubCell"/>
</dbReference>
<dbReference type="Gene3D" id="1.10.10.10">
    <property type="entry name" value="Winged helix-like DNA-binding domain superfamily/Winged helix DNA-binding domain"/>
    <property type="match status" value="1"/>
</dbReference>
<evidence type="ECO:0000313" key="7">
    <source>
        <dbReference type="Proteomes" id="UP000515135"/>
    </source>
</evidence>
<keyword evidence="3" id="KW-0539">Nucleus</keyword>
<reference evidence="8" key="1">
    <citation type="submission" date="2025-08" db="UniProtKB">
        <authorList>
            <consortium name="RefSeq"/>
        </authorList>
    </citation>
    <scope>IDENTIFICATION</scope>
    <source>
        <tissue evidence="8">Gonad</tissue>
    </source>
</reference>
<evidence type="ECO:0000259" key="5">
    <source>
        <dbReference type="PROSITE" id="PS50061"/>
    </source>
</evidence>
<keyword evidence="7" id="KW-1185">Reference proteome</keyword>
<evidence type="ECO:0000259" key="6">
    <source>
        <dbReference type="PROSITE" id="PS51433"/>
    </source>
</evidence>
<dbReference type="InterPro" id="IPR013761">
    <property type="entry name" value="SAM/pointed_sf"/>
</dbReference>
<name>A0A6P5AAS3_BRABE</name>
<dbReference type="KEGG" id="bbel:109482192"/>
<dbReference type="SMART" id="SM00413">
    <property type="entry name" value="ETS"/>
    <property type="match status" value="1"/>
</dbReference>
<evidence type="ECO:0000313" key="8">
    <source>
        <dbReference type="RefSeq" id="XP_019640447.1"/>
    </source>
</evidence>
<sequence>MRRSDAHKPRDRHITGMETEKLSSSSKHMSLPEVGVFLTPPSTPASPAANSPPPRVPTGKPSRALPAGLRQPDPGQTFDFPAPFAVPLHEASPGAALRHHREAMGIPPPPVTGPKPPPPHPGDLSEQQLDRFLRQTRREFSDLLSGPDEPPPAAAERRQTVVSHHHLPGLDRPPSPPRQHHPLPGMDRPPSPPRQQPGLTDRDLEEVQTLIMQEVSRDIEVAFKVVQVPRDPRTWSPTDVARWLRWTADQYRLPNVYLECFPLDGAQLCDLAEREFVYRAPESGQILYALLDIWKSGITNGPGSRSTVCTINKKPMSFPNPYMPNCAPYPALQDTSPPQTEKAVHLWQFLRELLSQPEAYSRFIRWMDRGKGIFKIEDSVQVARLWGIRKSRPAMNYDKLSRSIRQYYKKGIIRKPDQAQRLVYQFVKN</sequence>
<dbReference type="InterPro" id="IPR046328">
    <property type="entry name" value="ETS_fam"/>
</dbReference>
<dbReference type="PRINTS" id="PR00454">
    <property type="entry name" value="ETSDOMAIN"/>
</dbReference>
<protein>
    <submittedName>
        <fullName evidence="8">SAM pointed domain-containing Ets transcription factor-like</fullName>
    </submittedName>
</protein>
<proteinExistence type="inferred from homology"/>
<gene>
    <name evidence="8" type="primary">LOC109482192</name>
</gene>
<feature type="domain" description="PNT" evidence="6">
    <location>
        <begin position="214"/>
        <end position="298"/>
    </location>
</feature>
<dbReference type="SMART" id="SM00251">
    <property type="entry name" value="SAM_PNT"/>
    <property type="match status" value="1"/>
</dbReference>
<evidence type="ECO:0000256" key="2">
    <source>
        <dbReference type="ARBA" id="ARBA00023125"/>
    </source>
</evidence>
<dbReference type="OrthoDB" id="10057999at2759"/>
<dbReference type="PANTHER" id="PTHR11849:SF182">
    <property type="entry name" value="SAM POINTED DOMAIN-CONTAINING ETS TRANSCRIPTION FACTOR"/>
    <property type="match status" value="1"/>
</dbReference>
<dbReference type="GO" id="GO:0030154">
    <property type="term" value="P:cell differentiation"/>
    <property type="evidence" value="ECO:0007669"/>
    <property type="project" value="TreeGrafter"/>
</dbReference>
<keyword evidence="2 3" id="KW-0238">DNA-binding</keyword>
<dbReference type="AlphaFoldDB" id="A0A6P5AAS3"/>
<dbReference type="Gene3D" id="1.10.150.50">
    <property type="entry name" value="Transcription Factor, Ets-1"/>
    <property type="match status" value="1"/>
</dbReference>
<dbReference type="InterPro" id="IPR003118">
    <property type="entry name" value="Pointed_dom"/>
</dbReference>
<dbReference type="PROSITE" id="PS00346">
    <property type="entry name" value="ETS_DOMAIN_2"/>
    <property type="match status" value="1"/>
</dbReference>
<evidence type="ECO:0000256" key="4">
    <source>
        <dbReference type="SAM" id="MobiDB-lite"/>
    </source>
</evidence>
<dbReference type="Proteomes" id="UP000515135">
    <property type="component" value="Unplaced"/>
</dbReference>
<feature type="region of interest" description="Disordered" evidence="4">
    <location>
        <begin position="1"/>
        <end position="127"/>
    </location>
</feature>